<dbReference type="AlphaFoldDB" id="A0A6V7GV84"/>
<name>A0A6V7GV84_9HYME</name>
<gene>
    <name evidence="1" type="ORF">MHI_LOCUS91161</name>
</gene>
<feature type="non-terminal residue" evidence="1">
    <location>
        <position position="69"/>
    </location>
</feature>
<evidence type="ECO:0000313" key="1">
    <source>
        <dbReference type="EMBL" id="CAD1469013.1"/>
    </source>
</evidence>
<keyword evidence="2" id="KW-1185">Reference proteome</keyword>
<feature type="non-terminal residue" evidence="1">
    <location>
        <position position="1"/>
    </location>
</feature>
<dbReference type="Proteomes" id="UP000752696">
    <property type="component" value="Unassembled WGS sequence"/>
</dbReference>
<reference evidence="1" key="1">
    <citation type="submission" date="2020-07" db="EMBL/GenBank/DDBJ databases">
        <authorList>
            <person name="Nazaruddin N."/>
        </authorList>
    </citation>
    <scope>NUCLEOTIDE SEQUENCE</scope>
</reference>
<accession>A0A6V7GV84</accession>
<sequence length="69" mass="7828">EYEGTLRSHGMSMLMHVFSTLRAQARGESIATILQQSIRGMMEILLECLATFSVRCWEIFAKGPMFFAP</sequence>
<evidence type="ECO:0000313" key="2">
    <source>
        <dbReference type="Proteomes" id="UP000752696"/>
    </source>
</evidence>
<dbReference type="EMBL" id="CAJDYZ010001637">
    <property type="protein sequence ID" value="CAD1469013.1"/>
    <property type="molecule type" value="Genomic_DNA"/>
</dbReference>
<protein>
    <submittedName>
        <fullName evidence="1">Uncharacterized protein</fullName>
    </submittedName>
</protein>
<organism evidence="1 2">
    <name type="scientific">Heterotrigona itama</name>
    <dbReference type="NCBI Taxonomy" id="395501"/>
    <lineage>
        <taxon>Eukaryota</taxon>
        <taxon>Metazoa</taxon>
        <taxon>Ecdysozoa</taxon>
        <taxon>Arthropoda</taxon>
        <taxon>Hexapoda</taxon>
        <taxon>Insecta</taxon>
        <taxon>Pterygota</taxon>
        <taxon>Neoptera</taxon>
        <taxon>Endopterygota</taxon>
        <taxon>Hymenoptera</taxon>
        <taxon>Apocrita</taxon>
        <taxon>Aculeata</taxon>
        <taxon>Apoidea</taxon>
        <taxon>Anthophila</taxon>
        <taxon>Apidae</taxon>
        <taxon>Heterotrigona</taxon>
    </lineage>
</organism>
<comment type="caution">
    <text evidence="1">The sequence shown here is derived from an EMBL/GenBank/DDBJ whole genome shotgun (WGS) entry which is preliminary data.</text>
</comment>
<proteinExistence type="predicted"/>